<dbReference type="GeneID" id="32887471"/>
<keyword evidence="3 6" id="KW-0689">Ribosomal protein</keyword>
<dbReference type="InterPro" id="IPR005824">
    <property type="entry name" value="KOW"/>
</dbReference>
<evidence type="ECO:0000256" key="4">
    <source>
        <dbReference type="ARBA" id="ARBA00023274"/>
    </source>
</evidence>
<dbReference type="HAMAP" id="MF_01326_B">
    <property type="entry name" value="Ribosomal_uL24_B"/>
    <property type="match status" value="1"/>
</dbReference>
<keyword evidence="6" id="KW-0694">RNA-binding</keyword>
<dbReference type="GO" id="GO:1990904">
    <property type="term" value="C:ribonucleoprotein complex"/>
    <property type="evidence" value="ECO:0007669"/>
    <property type="project" value="UniProtKB-KW"/>
</dbReference>
<keyword evidence="6" id="KW-0699">rRNA-binding</keyword>
<gene>
    <name evidence="6 9" type="primary">rpl24</name>
</gene>
<evidence type="ECO:0000256" key="3">
    <source>
        <dbReference type="ARBA" id="ARBA00022980"/>
    </source>
</evidence>
<accession>A0A1X9PVP1</accession>
<dbReference type="InterPro" id="IPR008991">
    <property type="entry name" value="Translation_prot_SH3-like_sf"/>
</dbReference>
<dbReference type="CDD" id="cd06089">
    <property type="entry name" value="KOW_RPL26"/>
    <property type="match status" value="1"/>
</dbReference>
<dbReference type="InterPro" id="IPR005825">
    <property type="entry name" value="Ribosomal_uL24_CS"/>
</dbReference>
<comment type="subcellular location">
    <subcellularLocation>
        <location evidence="6">Plastid</location>
        <location evidence="6">Chloroplast</location>
    </subcellularLocation>
</comment>
<evidence type="ECO:0000313" key="9">
    <source>
        <dbReference type="EMBL" id="ARO90773.1"/>
    </source>
</evidence>
<evidence type="ECO:0000256" key="1">
    <source>
        <dbReference type="ARBA" id="ARBA00004072"/>
    </source>
</evidence>
<sequence>MLDVNKMKVKTRIKEGDEVKIISGKDKGKTGKVTKLLHSKSMIIVDNTNIKTKHYKTRQEQEKGQIKQIAFPVHISNVMFHDSETNITSKSVIHLASSKNNYNRLSLFMPLMFES</sequence>
<comment type="similarity">
    <text evidence="2 6 7">Belongs to the universal ribosomal protein uL24 family.</text>
</comment>
<dbReference type="GO" id="GO:0019843">
    <property type="term" value="F:rRNA binding"/>
    <property type="evidence" value="ECO:0007669"/>
    <property type="project" value="UniProtKB-UniRule"/>
</dbReference>
<keyword evidence="4 6" id="KW-0687">Ribonucleoprotein</keyword>
<proteinExistence type="inferred from homology"/>
<geneLocation type="chloroplast" evidence="9"/>
<keyword evidence="9" id="KW-0150">Chloroplast</keyword>
<dbReference type="InterPro" id="IPR003256">
    <property type="entry name" value="Ribosomal_uL24"/>
</dbReference>
<comment type="function">
    <text evidence="1 6">One of two assembly initiator proteins, it binds directly to the 5'-end of the 23S rRNA, where it nucleates assembly of the 50S subunit.</text>
</comment>
<dbReference type="SMART" id="SM00739">
    <property type="entry name" value="KOW"/>
    <property type="match status" value="1"/>
</dbReference>
<dbReference type="GO" id="GO:0006412">
    <property type="term" value="P:translation"/>
    <property type="evidence" value="ECO:0007669"/>
    <property type="project" value="UniProtKB-UniRule"/>
</dbReference>
<evidence type="ECO:0000256" key="6">
    <source>
        <dbReference type="HAMAP-Rule" id="MF_01326"/>
    </source>
</evidence>
<dbReference type="NCBIfam" id="TIGR01079">
    <property type="entry name" value="rplX_bact"/>
    <property type="match status" value="1"/>
</dbReference>
<dbReference type="PROSITE" id="PS01108">
    <property type="entry name" value="RIBOSOMAL_L24"/>
    <property type="match status" value="1"/>
</dbReference>
<dbReference type="EMBL" id="KY709209">
    <property type="protein sequence ID" value="ARO90773.1"/>
    <property type="molecule type" value="Genomic_DNA"/>
</dbReference>
<evidence type="ECO:0000256" key="7">
    <source>
        <dbReference type="RuleBase" id="RU003477"/>
    </source>
</evidence>
<evidence type="ECO:0000259" key="8">
    <source>
        <dbReference type="SMART" id="SM00739"/>
    </source>
</evidence>
<protein>
    <recommendedName>
        <fullName evidence="5 6">Large ribosomal subunit protein uL24c</fullName>
    </recommendedName>
</protein>
<dbReference type="Pfam" id="PF17136">
    <property type="entry name" value="ribosomal_L24"/>
    <property type="match status" value="1"/>
</dbReference>
<dbReference type="Pfam" id="PF00467">
    <property type="entry name" value="KOW"/>
    <property type="match status" value="1"/>
</dbReference>
<comment type="subunit">
    <text evidence="6">Part of the 50S ribosomal subunit.</text>
</comment>
<dbReference type="InterPro" id="IPR014722">
    <property type="entry name" value="Rib_uL2_dom2"/>
</dbReference>
<dbReference type="GO" id="GO:0009507">
    <property type="term" value="C:chloroplast"/>
    <property type="evidence" value="ECO:0007669"/>
    <property type="project" value="UniProtKB-SubCell"/>
</dbReference>
<organism evidence="9">
    <name type="scientific">Bulboplastis apyrenoidosa</name>
    <dbReference type="NCBI Taxonomy" id="1070855"/>
    <lineage>
        <taxon>Eukaryota</taxon>
        <taxon>Rhodophyta</taxon>
        <taxon>Rhodellophyceae</taxon>
        <taxon>Dixoniellales</taxon>
        <taxon>Dixoniellaceae</taxon>
        <taxon>Bulboplastis</taxon>
    </lineage>
</organism>
<dbReference type="SUPFAM" id="SSF50104">
    <property type="entry name" value="Translation proteins SH3-like domain"/>
    <property type="match status" value="1"/>
</dbReference>
<dbReference type="InterPro" id="IPR041988">
    <property type="entry name" value="Ribosomal_uL24_KOW"/>
</dbReference>
<keyword evidence="9" id="KW-0934">Plastid</keyword>
<dbReference type="GO" id="GO:0005840">
    <property type="term" value="C:ribosome"/>
    <property type="evidence" value="ECO:0007669"/>
    <property type="project" value="UniProtKB-KW"/>
</dbReference>
<evidence type="ECO:0000256" key="5">
    <source>
        <dbReference type="ARBA" id="ARBA00035282"/>
    </source>
</evidence>
<dbReference type="AlphaFoldDB" id="A0A1X9PVP1"/>
<name>A0A1X9PVP1_9RHOD</name>
<evidence type="ECO:0000256" key="2">
    <source>
        <dbReference type="ARBA" id="ARBA00010618"/>
    </source>
</evidence>
<reference evidence="9" key="1">
    <citation type="submission" date="2017-03" db="EMBL/GenBank/DDBJ databases">
        <title>The new red algal subphylum Proteorhodophytina comprises the largest and most divergent plastid genomes known.</title>
        <authorList>
            <person name="Munoz-Gomez S.A."/>
            <person name="Mejia-Franco F.G."/>
            <person name="Durnin K."/>
            <person name="Morgan C."/>
            <person name="Grisdale C.J."/>
            <person name="Archibald J.M."/>
            <person name="Slamovits C.H."/>
        </authorList>
    </citation>
    <scope>NUCLEOTIDE SEQUENCE</scope>
    <source>
        <strain evidence="9">NIES-2742</strain>
    </source>
</reference>
<dbReference type="RefSeq" id="YP_009370284.1">
    <property type="nucleotide sequence ID" value="NC_034787.1"/>
</dbReference>
<dbReference type="GO" id="GO:0003735">
    <property type="term" value="F:structural constituent of ribosome"/>
    <property type="evidence" value="ECO:0007669"/>
    <property type="project" value="InterPro"/>
</dbReference>
<dbReference type="InterPro" id="IPR057264">
    <property type="entry name" value="Ribosomal_uL24_C"/>
</dbReference>
<feature type="domain" description="KOW" evidence="8">
    <location>
        <begin position="12"/>
        <end position="39"/>
    </location>
</feature>
<dbReference type="Gene3D" id="2.30.30.30">
    <property type="match status" value="1"/>
</dbReference>
<dbReference type="PANTHER" id="PTHR12903">
    <property type="entry name" value="MITOCHONDRIAL RIBOSOMAL PROTEIN L24"/>
    <property type="match status" value="1"/>
</dbReference>